<dbReference type="Proteomes" id="UP000249762">
    <property type="component" value="Unassembled WGS sequence"/>
</dbReference>
<dbReference type="EMBL" id="QKVO01000012">
    <property type="protein sequence ID" value="RAO94898.1"/>
    <property type="molecule type" value="Genomic_DNA"/>
</dbReference>
<keyword evidence="3" id="KW-1185">Reference proteome</keyword>
<evidence type="ECO:0000313" key="2">
    <source>
        <dbReference type="EMBL" id="RAO94898.1"/>
    </source>
</evidence>
<name>A0A328PPK0_9MOLU</name>
<dbReference type="InterPro" id="IPR048923">
    <property type="entry name" value="RE_NgoFVII_C"/>
</dbReference>
<comment type="caution">
    <text evidence="2">The sequence shown here is derived from an EMBL/GenBank/DDBJ whole genome shotgun (WGS) entry which is preliminary data.</text>
</comment>
<accession>A0A328PPK0</accession>
<dbReference type="OrthoDB" id="4404208at2"/>
<organism evidence="2 3">
    <name type="scientific">Mycoplasma wenyonii</name>
    <dbReference type="NCBI Taxonomy" id="65123"/>
    <lineage>
        <taxon>Bacteria</taxon>
        <taxon>Bacillati</taxon>
        <taxon>Mycoplasmatota</taxon>
        <taxon>Mollicutes</taxon>
        <taxon>Mycoplasmataceae</taxon>
        <taxon>Mycoplasma</taxon>
    </lineage>
</organism>
<protein>
    <recommendedName>
        <fullName evidence="1">Restriction endonuclease type II NgoFVII C-terminal B3-like DNA-binding domain-containing protein</fullName>
    </recommendedName>
</protein>
<reference evidence="3" key="1">
    <citation type="submission" date="2018-06" db="EMBL/GenBank/DDBJ databases">
        <authorList>
            <person name="Martinez Ocampo F."/>
            <person name="Quiroz Castaneda R.E."/>
            <person name="Rojas Lopez X."/>
        </authorList>
    </citation>
    <scope>NUCLEOTIDE SEQUENCE [LARGE SCALE GENOMIC DNA]</scope>
    <source>
        <strain evidence="3">INIFAP02</strain>
    </source>
</reference>
<dbReference type="AlphaFoldDB" id="A0A328PPK0"/>
<proteinExistence type="predicted"/>
<gene>
    <name evidence="2" type="ORF">DNK47_02590</name>
</gene>
<feature type="domain" description="Restriction endonuclease type II NgoFVII C-terminal B3-like DNA-binding" evidence="1">
    <location>
        <begin position="39"/>
        <end position="149"/>
    </location>
</feature>
<sequence length="180" mass="20890">MSFLTIKALEEAEALQTLIFPLNVPTDEEALNWQTLDLSKSSLNACYSKPERDEKSGEMNSWYDMEIIVEGQHDLPPKEKWFYIVTDDGDGFKARFSGRKIKKLSTFEDKEIIGRWVKGRLADLDFITGFEYVYQDKRRIGIITKEVLKSYGADKLVLKKTNKTKKDGRGTERDVWFLSF</sequence>
<dbReference type="Pfam" id="PF20731">
    <property type="entry name" value="RE_NgoFVII_C"/>
    <property type="match status" value="1"/>
</dbReference>
<evidence type="ECO:0000313" key="3">
    <source>
        <dbReference type="Proteomes" id="UP000249762"/>
    </source>
</evidence>
<dbReference type="RefSeq" id="WP_112665677.1">
    <property type="nucleotide sequence ID" value="NZ_QKVO01000012.1"/>
</dbReference>
<evidence type="ECO:0000259" key="1">
    <source>
        <dbReference type="Pfam" id="PF20731"/>
    </source>
</evidence>